<dbReference type="PROSITE" id="PS00211">
    <property type="entry name" value="ABC_TRANSPORTER_1"/>
    <property type="match status" value="1"/>
</dbReference>
<feature type="domain" description="ABC transporter" evidence="5">
    <location>
        <begin position="2"/>
        <end position="237"/>
    </location>
</feature>
<keyword evidence="2" id="KW-0813">Transport</keyword>
<accession>A0AAU7PCG6</accession>
<dbReference type="PANTHER" id="PTHR43335">
    <property type="entry name" value="ABC TRANSPORTER, ATP-BINDING PROTEIN"/>
    <property type="match status" value="1"/>
</dbReference>
<evidence type="ECO:0000313" key="6">
    <source>
        <dbReference type="EMBL" id="XBS39390.1"/>
    </source>
</evidence>
<dbReference type="PROSITE" id="PS50893">
    <property type="entry name" value="ABC_TRANSPORTER_2"/>
    <property type="match status" value="1"/>
</dbReference>
<proteinExistence type="inferred from homology"/>
<dbReference type="AlphaFoldDB" id="A0AAU7PCG6"/>
<dbReference type="InterPro" id="IPR003439">
    <property type="entry name" value="ABC_transporter-like_ATP-bd"/>
</dbReference>
<evidence type="ECO:0000256" key="2">
    <source>
        <dbReference type="ARBA" id="ARBA00022448"/>
    </source>
</evidence>
<dbReference type="SMART" id="SM00382">
    <property type="entry name" value="AAA"/>
    <property type="match status" value="1"/>
</dbReference>
<organism evidence="6">
    <name type="scientific">Xanthomonas sp. 10-10</name>
    <dbReference type="NCBI Taxonomy" id="3115848"/>
    <lineage>
        <taxon>Bacteria</taxon>
        <taxon>Pseudomonadati</taxon>
        <taxon>Pseudomonadota</taxon>
        <taxon>Gammaproteobacteria</taxon>
        <taxon>Lysobacterales</taxon>
        <taxon>Lysobacteraceae</taxon>
        <taxon>Xanthomonas</taxon>
    </lineage>
</organism>
<dbReference type="InterPro" id="IPR017871">
    <property type="entry name" value="ABC_transporter-like_CS"/>
</dbReference>
<dbReference type="InterPro" id="IPR027417">
    <property type="entry name" value="P-loop_NTPase"/>
</dbReference>
<dbReference type="PANTHER" id="PTHR43335:SF2">
    <property type="entry name" value="ABC TRANSPORTER, ATP-BINDING PROTEIN"/>
    <property type="match status" value="1"/>
</dbReference>
<dbReference type="GO" id="GO:0016887">
    <property type="term" value="F:ATP hydrolysis activity"/>
    <property type="evidence" value="ECO:0007669"/>
    <property type="project" value="InterPro"/>
</dbReference>
<dbReference type="EMBL" id="CP144460">
    <property type="protein sequence ID" value="XBS39390.1"/>
    <property type="molecule type" value="Genomic_DNA"/>
</dbReference>
<sequence>MLQIRALSKTYANGVHALQGVTLDIPRGMFGLLGPNGAGKSSLMRTLATLQEPDSGSVSLTGADGSSIDVLADKDALRRRLGYLPQDFGVYPKVSALDMLDHFAVLKGLTDRGQRKEVVERLLQQVNLWDARKRKLGTYSGGMRQRFGIAQALLGDPQLVIVDEPTAGLDPEERNRFLNLLAEIGENVVVILSTHIVEDVTDLCPTMAIMNKGQVLLTGRPVDAIDMLHQQVWRKQVSKQALPDYEARFTVLSTRLIAGHPVIHVFSTDCPEPGFEQVAPDLEDVYFQRLRKQALAA</sequence>
<evidence type="ECO:0000256" key="3">
    <source>
        <dbReference type="ARBA" id="ARBA00022741"/>
    </source>
</evidence>
<name>A0AAU7PCG6_9XANT</name>
<dbReference type="SUPFAM" id="SSF52540">
    <property type="entry name" value="P-loop containing nucleoside triphosphate hydrolases"/>
    <property type="match status" value="1"/>
</dbReference>
<dbReference type="Gene3D" id="3.40.50.300">
    <property type="entry name" value="P-loop containing nucleotide triphosphate hydrolases"/>
    <property type="match status" value="1"/>
</dbReference>
<dbReference type="CDD" id="cd03264">
    <property type="entry name" value="ABC_drug_resistance_like"/>
    <property type="match status" value="1"/>
</dbReference>
<dbReference type="RefSeq" id="WP_349657336.1">
    <property type="nucleotide sequence ID" value="NZ_CP144460.1"/>
</dbReference>
<keyword evidence="3" id="KW-0547">Nucleotide-binding</keyword>
<evidence type="ECO:0000256" key="1">
    <source>
        <dbReference type="ARBA" id="ARBA00005417"/>
    </source>
</evidence>
<dbReference type="Pfam" id="PF00005">
    <property type="entry name" value="ABC_tran"/>
    <property type="match status" value="1"/>
</dbReference>
<reference evidence="6" key="1">
    <citation type="submission" date="2024-02" db="EMBL/GenBank/DDBJ databases">
        <title>Complete genome sequence of Xanthomonas sp. 10-10.</title>
        <authorList>
            <person name="Biessy A."/>
            <person name="Ciotola M."/>
            <person name="Cadieux M."/>
            <person name="Soufiane B."/>
            <person name="Laforest M."/>
            <person name="Filion M."/>
        </authorList>
    </citation>
    <scope>NUCLEOTIDE SEQUENCE</scope>
    <source>
        <strain evidence="6">10-10</strain>
    </source>
</reference>
<evidence type="ECO:0000256" key="4">
    <source>
        <dbReference type="ARBA" id="ARBA00022840"/>
    </source>
</evidence>
<protein>
    <submittedName>
        <fullName evidence="6">ABC transporter ATP-binding protein</fullName>
    </submittedName>
</protein>
<comment type="similarity">
    <text evidence="1">Belongs to the ABC transporter superfamily.</text>
</comment>
<evidence type="ECO:0000259" key="5">
    <source>
        <dbReference type="PROSITE" id="PS50893"/>
    </source>
</evidence>
<dbReference type="GO" id="GO:0005524">
    <property type="term" value="F:ATP binding"/>
    <property type="evidence" value="ECO:0007669"/>
    <property type="project" value="UniProtKB-KW"/>
</dbReference>
<dbReference type="InterPro" id="IPR003593">
    <property type="entry name" value="AAA+_ATPase"/>
</dbReference>
<gene>
    <name evidence="6" type="ORF">VZ068_07740</name>
</gene>
<keyword evidence="4 6" id="KW-0067">ATP-binding</keyword>